<reference evidence="2" key="1">
    <citation type="submission" date="2020-11" db="EMBL/GenBank/DDBJ databases">
        <authorList>
            <consortium name="DOE Joint Genome Institute"/>
            <person name="Ahrendt S."/>
            <person name="Riley R."/>
            <person name="Andreopoulos W."/>
            <person name="Labutti K."/>
            <person name="Pangilinan J."/>
            <person name="Ruiz-Duenas F.J."/>
            <person name="Barrasa J.M."/>
            <person name="Sanchez-Garcia M."/>
            <person name="Camarero S."/>
            <person name="Miyauchi S."/>
            <person name="Serrano A."/>
            <person name="Linde D."/>
            <person name="Babiker R."/>
            <person name="Drula E."/>
            <person name="Ayuso-Fernandez I."/>
            <person name="Pacheco R."/>
            <person name="Padilla G."/>
            <person name="Ferreira P."/>
            <person name="Barriuso J."/>
            <person name="Kellner H."/>
            <person name="Castanera R."/>
            <person name="Alfaro M."/>
            <person name="Ramirez L."/>
            <person name="Pisabarro A.G."/>
            <person name="Kuo A."/>
            <person name="Tritt A."/>
            <person name="Lipzen A."/>
            <person name="He G."/>
            <person name="Yan M."/>
            <person name="Ng V."/>
            <person name="Cullen D."/>
            <person name="Martin F."/>
            <person name="Rosso M.-N."/>
            <person name="Henrissat B."/>
            <person name="Hibbett D."/>
            <person name="Martinez A.T."/>
            <person name="Grigoriev I.V."/>
        </authorList>
    </citation>
    <scope>NUCLEOTIDE SEQUENCE</scope>
    <source>
        <strain evidence="2">AH 40177</strain>
    </source>
</reference>
<organism evidence="2 3">
    <name type="scientific">Rhodocollybia butyracea</name>
    <dbReference type="NCBI Taxonomy" id="206335"/>
    <lineage>
        <taxon>Eukaryota</taxon>
        <taxon>Fungi</taxon>
        <taxon>Dikarya</taxon>
        <taxon>Basidiomycota</taxon>
        <taxon>Agaricomycotina</taxon>
        <taxon>Agaricomycetes</taxon>
        <taxon>Agaricomycetidae</taxon>
        <taxon>Agaricales</taxon>
        <taxon>Marasmiineae</taxon>
        <taxon>Omphalotaceae</taxon>
        <taxon>Rhodocollybia</taxon>
    </lineage>
</organism>
<comment type="caution">
    <text evidence="2">The sequence shown here is derived from an EMBL/GenBank/DDBJ whole genome shotgun (WGS) entry which is preliminary data.</text>
</comment>
<keyword evidence="1" id="KW-0732">Signal</keyword>
<protein>
    <recommendedName>
        <fullName evidence="4">PLAT domain-containing protein</fullName>
    </recommendedName>
</protein>
<evidence type="ECO:0000313" key="2">
    <source>
        <dbReference type="EMBL" id="KAF9062794.1"/>
    </source>
</evidence>
<evidence type="ECO:0008006" key="4">
    <source>
        <dbReference type="Google" id="ProtNLM"/>
    </source>
</evidence>
<evidence type="ECO:0000256" key="1">
    <source>
        <dbReference type="SAM" id="SignalP"/>
    </source>
</evidence>
<dbReference type="Proteomes" id="UP000772434">
    <property type="component" value="Unassembled WGS sequence"/>
</dbReference>
<proteinExistence type="predicted"/>
<sequence>MYSILLLFTFVACSILAVSPVPVPGPSDQAPAWLLSLGHPDPTVTITITFIHGTTGKDLGDRDQKTVFDVHATQSLFTTIIKGLFGLKGKKCEITYIGSCSPRSPMDRRWVYFKVAGVDQCKEQPCFGWLAKGRADPTQHVSLVNIFATPYVGISLGEPRAGEFVAFKGRPDARPDQKAFSQAQQNEWNTIVQEFQAHFMIPHALPPVPPMPLSPPVPPPKKILIVTFISGDTGEDLGKTGTIFRVHTTASALTTMILGIFGLNSKTSEITYIGLYSPEQVDRKWLFIKVTGVASVRRYYHVLDG</sequence>
<feature type="chain" id="PRO_5040478858" description="PLAT domain-containing protein" evidence="1">
    <location>
        <begin position="21"/>
        <end position="305"/>
    </location>
</feature>
<feature type="signal peptide" evidence="1">
    <location>
        <begin position="1"/>
        <end position="20"/>
    </location>
</feature>
<dbReference type="EMBL" id="JADNRY010000162">
    <property type="protein sequence ID" value="KAF9062794.1"/>
    <property type="molecule type" value="Genomic_DNA"/>
</dbReference>
<gene>
    <name evidence="2" type="ORF">BDP27DRAFT_273781</name>
</gene>
<accession>A0A9P5U1V5</accession>
<evidence type="ECO:0000313" key="3">
    <source>
        <dbReference type="Proteomes" id="UP000772434"/>
    </source>
</evidence>
<dbReference type="AlphaFoldDB" id="A0A9P5U1V5"/>
<name>A0A9P5U1V5_9AGAR</name>
<keyword evidence="3" id="KW-1185">Reference proteome</keyword>